<gene>
    <name evidence="1" type="ORF">DFP98_11478</name>
</gene>
<protein>
    <recommendedName>
        <fullName evidence="3">SUKH superfamily protein</fullName>
    </recommendedName>
</protein>
<evidence type="ECO:0000313" key="1">
    <source>
        <dbReference type="EMBL" id="RED75717.1"/>
    </source>
</evidence>
<dbReference type="RefSeq" id="WP_116062036.1">
    <property type="nucleotide sequence ID" value="NZ_QRDZ01000014.1"/>
</dbReference>
<evidence type="ECO:0000313" key="2">
    <source>
        <dbReference type="Proteomes" id="UP000256977"/>
    </source>
</evidence>
<name>A0A3D9JQA2_9BACL</name>
<organism evidence="1 2">
    <name type="scientific">Cohnella phaseoli</name>
    <dbReference type="NCBI Taxonomy" id="456490"/>
    <lineage>
        <taxon>Bacteria</taxon>
        <taxon>Bacillati</taxon>
        <taxon>Bacillota</taxon>
        <taxon>Bacilli</taxon>
        <taxon>Bacillales</taxon>
        <taxon>Paenibacillaceae</taxon>
        <taxon>Cohnella</taxon>
    </lineage>
</organism>
<dbReference type="EMBL" id="QRDZ01000014">
    <property type="protein sequence ID" value="RED75717.1"/>
    <property type="molecule type" value="Genomic_DNA"/>
</dbReference>
<proteinExistence type="predicted"/>
<keyword evidence="2" id="KW-1185">Reference proteome</keyword>
<accession>A0A3D9JQA2</accession>
<dbReference type="Proteomes" id="UP000256977">
    <property type="component" value="Unassembled WGS sequence"/>
</dbReference>
<evidence type="ECO:0008006" key="3">
    <source>
        <dbReference type="Google" id="ProtNLM"/>
    </source>
</evidence>
<reference evidence="1 2" key="1">
    <citation type="submission" date="2018-07" db="EMBL/GenBank/DDBJ databases">
        <title>Genomic Encyclopedia of Type Strains, Phase III (KMG-III): the genomes of soil and plant-associated and newly described type strains.</title>
        <authorList>
            <person name="Whitman W."/>
        </authorList>
    </citation>
    <scope>NUCLEOTIDE SEQUENCE [LARGE SCALE GENOMIC DNA]</scope>
    <source>
        <strain evidence="1 2">CECT 7287</strain>
    </source>
</reference>
<dbReference type="AlphaFoldDB" id="A0A3D9JQA2"/>
<sequence>MTDFTAIRSLFHITEPCGLEEKELQPWINRYGSIPEVLKDYYLELGAHPQLNGSQDFLIQPKDFHKYVYDDYLIFYTENQGACLWGIRREDAASPNPPVYENYGEEEWYQTSKSLMEFLIAMAHLQAVFSMELSNEEYWPIDEQVVEEIKRMYPSKQADSDLYTGVQFFGQAGEVIVVMNNSDGYLLMFSAEDEQRFDALHETLLRLADDV</sequence>
<comment type="caution">
    <text evidence="1">The sequence shown here is derived from an EMBL/GenBank/DDBJ whole genome shotgun (WGS) entry which is preliminary data.</text>
</comment>
<dbReference type="OrthoDB" id="515110at2"/>